<accession>A0AAV0J2C7</accession>
<proteinExistence type="predicted"/>
<evidence type="ECO:0000313" key="2">
    <source>
        <dbReference type="EMBL" id="CAI0403004.1"/>
    </source>
</evidence>
<comment type="caution">
    <text evidence="2">The sequence shown here is derived from an EMBL/GenBank/DDBJ whole genome shotgun (WGS) entry which is preliminary data.</text>
</comment>
<sequence length="64" mass="7032">MKSKSSQGKRAQASVSSEVSFFDYGYILKRDLVCVCVCLLMWSVATWFACFGLLALLAVLVYAG</sequence>
<reference evidence="2" key="1">
    <citation type="submission" date="2022-08" db="EMBL/GenBank/DDBJ databases">
        <authorList>
            <person name="Gutierrez-Valencia J."/>
        </authorList>
    </citation>
    <scope>NUCLEOTIDE SEQUENCE</scope>
</reference>
<organism evidence="2 3">
    <name type="scientific">Linum tenue</name>
    <dbReference type="NCBI Taxonomy" id="586396"/>
    <lineage>
        <taxon>Eukaryota</taxon>
        <taxon>Viridiplantae</taxon>
        <taxon>Streptophyta</taxon>
        <taxon>Embryophyta</taxon>
        <taxon>Tracheophyta</taxon>
        <taxon>Spermatophyta</taxon>
        <taxon>Magnoliopsida</taxon>
        <taxon>eudicotyledons</taxon>
        <taxon>Gunneridae</taxon>
        <taxon>Pentapetalae</taxon>
        <taxon>rosids</taxon>
        <taxon>fabids</taxon>
        <taxon>Malpighiales</taxon>
        <taxon>Linaceae</taxon>
        <taxon>Linum</taxon>
    </lineage>
</organism>
<dbReference type="AlphaFoldDB" id="A0AAV0J2C7"/>
<feature type="transmembrane region" description="Helical" evidence="1">
    <location>
        <begin position="32"/>
        <end position="63"/>
    </location>
</feature>
<keyword evidence="1" id="KW-1133">Transmembrane helix</keyword>
<keyword evidence="1" id="KW-0472">Membrane</keyword>
<name>A0AAV0J2C7_9ROSI</name>
<protein>
    <submittedName>
        <fullName evidence="2">Uncharacterized protein</fullName>
    </submittedName>
</protein>
<feature type="non-terminal residue" evidence="2">
    <location>
        <position position="64"/>
    </location>
</feature>
<evidence type="ECO:0000256" key="1">
    <source>
        <dbReference type="SAM" id="Phobius"/>
    </source>
</evidence>
<keyword evidence="1" id="KW-0812">Transmembrane</keyword>
<gene>
    <name evidence="2" type="ORF">LITE_LOCUS11859</name>
</gene>
<keyword evidence="3" id="KW-1185">Reference proteome</keyword>
<dbReference type="EMBL" id="CAMGYJ010000004">
    <property type="protein sequence ID" value="CAI0403004.1"/>
    <property type="molecule type" value="Genomic_DNA"/>
</dbReference>
<evidence type="ECO:0000313" key="3">
    <source>
        <dbReference type="Proteomes" id="UP001154282"/>
    </source>
</evidence>
<dbReference type="Proteomes" id="UP001154282">
    <property type="component" value="Unassembled WGS sequence"/>
</dbReference>